<evidence type="ECO:0000256" key="1">
    <source>
        <dbReference type="ARBA" id="ARBA00000085"/>
    </source>
</evidence>
<evidence type="ECO:0000313" key="12">
    <source>
        <dbReference type="EMBL" id="GAA6501102.1"/>
    </source>
</evidence>
<keyword evidence="5" id="KW-0808">Transferase</keyword>
<evidence type="ECO:0000256" key="3">
    <source>
        <dbReference type="ARBA" id="ARBA00018672"/>
    </source>
</evidence>
<dbReference type="Pfam" id="PF02518">
    <property type="entry name" value="HATPase_c"/>
    <property type="match status" value="1"/>
</dbReference>
<dbReference type="Gene3D" id="3.40.50.2300">
    <property type="match status" value="2"/>
</dbReference>
<dbReference type="CDD" id="cd16922">
    <property type="entry name" value="HATPase_EvgS-ArcB-TorS-like"/>
    <property type="match status" value="1"/>
</dbReference>
<sequence length="972" mass="108286">MKKYKKRSVAILISVILLLAFTVVFMLSFLDRINAKMNQGSNETLMNSTRMIQSSINSELDNDEQQVISNANLFALSGGDAASFETLANYAESSDFYRFYYVGLDGTGIDSSAEPVDTASFPFEETALSRGKSGYSDAYVGSSGRPQITFQAPVCAGGRQVGALYADKTLSKYNDPALFTFSGGSGYAYVVDGDSGSWVIESTGSKTDDIYGFLAQHNNGEKMLSTLQDLMRKKEAGTISLEFQGESGILCFLPMRDSYNWYLISILPKRVLQQESSEIIKMVAVTFTELAVALILITGLLLSRESMKGREQGRIYRERLFQNISSNIDFAFLVYNPADRSVEMVSDNVRMLFDVEPGQVMSRPEILFDHCGMPGDDRDRISFFNGSLVKKMRKEYKTGTDNELQRWTEVHLLPADNGQYLAVLHDTTGEHHMRDDLADALRQAQENNRARNAFFSSMSHDIRTPMNGIIGMTAIARANLNNPDKVKDSLEKISTASDHLLALINEVLDMSRIESGKFSLKKEPVNLPELISNVLLLIKPEMTKKGHTMHVKSSVLDYDIVIGDALHIQKILLNLLSNAVKYTPQGGEITIRLQEKKRDDRMIDIVFQVEDNGIGMEPDFVKRIFNPFERAEDNRLSKVTGTGLGMAITKNIVDVMSGTIHVESTLGAGSKFTVVLPMVLMEPDKQETGVLAGHTVLVVDDSPDTCEGIQLMLEEAGVHVDWALSGGEAVKAANRARRMGRDYFAVILDWKMPEMDGVETARRIRADLGSDIPIILLSAYNWEEVEQEALEAGINGFLTKPVFRSELVQKLRYYIMGSSAKVQEIMDSENRGRFEGLHVLMAEDNELNREIVEELLRDSDILVDSVEDGLQAVRKVEQTGPGYYDMIFMDIHMPVMDGFTATGEIRALQKNSAEHIPIIAMTADAFEEDVLKCKNAGMDAHISKPIDIARLFEVIRIYADKESGDGKNEEKI</sequence>
<keyword evidence="4 8" id="KW-0597">Phosphoprotein</keyword>
<dbReference type="Gene3D" id="1.10.287.130">
    <property type="match status" value="1"/>
</dbReference>
<feature type="modified residue" description="4-aspartylphosphate" evidence="8">
    <location>
        <position position="749"/>
    </location>
</feature>
<comment type="caution">
    <text evidence="12">The sequence shown here is derived from an EMBL/GenBank/DDBJ whole genome shotgun (WGS) entry which is preliminary data.</text>
</comment>
<feature type="domain" description="Response regulatory" evidence="11">
    <location>
        <begin position="695"/>
        <end position="815"/>
    </location>
</feature>
<keyword evidence="9" id="KW-0812">Transmembrane</keyword>
<dbReference type="InterPro" id="IPR001789">
    <property type="entry name" value="Sig_transdc_resp-reg_receiver"/>
</dbReference>
<dbReference type="CDD" id="cd17546">
    <property type="entry name" value="REC_hyHK_CKI1_RcsC-like"/>
    <property type="match status" value="2"/>
</dbReference>
<feature type="transmembrane region" description="Helical" evidence="9">
    <location>
        <begin position="9"/>
        <end position="30"/>
    </location>
</feature>
<evidence type="ECO:0000256" key="4">
    <source>
        <dbReference type="ARBA" id="ARBA00022553"/>
    </source>
</evidence>
<gene>
    <name evidence="12" type="ORF">K340107D12_39180</name>
</gene>
<dbReference type="InterPro" id="IPR036097">
    <property type="entry name" value="HisK_dim/P_sf"/>
</dbReference>
<keyword evidence="5" id="KW-0418">Kinase</keyword>
<proteinExistence type="predicted"/>
<accession>A0ABQ0BX45</accession>
<protein>
    <recommendedName>
        <fullName evidence="3">Stage 0 sporulation protein A homolog</fullName>
        <ecNumber evidence="2">2.7.13.3</ecNumber>
    </recommendedName>
</protein>
<dbReference type="Gene3D" id="3.30.450.20">
    <property type="entry name" value="PAS domain"/>
    <property type="match status" value="2"/>
</dbReference>
<evidence type="ECO:0000256" key="5">
    <source>
        <dbReference type="ARBA" id="ARBA00022777"/>
    </source>
</evidence>
<evidence type="ECO:0000259" key="10">
    <source>
        <dbReference type="PROSITE" id="PS50109"/>
    </source>
</evidence>
<dbReference type="InterPro" id="IPR011006">
    <property type="entry name" value="CheY-like_superfamily"/>
</dbReference>
<dbReference type="CDD" id="cd00082">
    <property type="entry name" value="HisKA"/>
    <property type="match status" value="1"/>
</dbReference>
<dbReference type="InterPro" id="IPR005467">
    <property type="entry name" value="His_kinase_dom"/>
</dbReference>
<dbReference type="PANTHER" id="PTHR43719">
    <property type="entry name" value="TWO-COMPONENT HISTIDINE KINASE"/>
    <property type="match status" value="1"/>
</dbReference>
<dbReference type="InterPro" id="IPR050956">
    <property type="entry name" value="2C_system_His_kinase"/>
</dbReference>
<organism evidence="12 13">
    <name type="scientific">Blautia parvula</name>
    <dbReference type="NCBI Taxonomy" id="2877527"/>
    <lineage>
        <taxon>Bacteria</taxon>
        <taxon>Bacillati</taxon>
        <taxon>Bacillota</taxon>
        <taxon>Clostridia</taxon>
        <taxon>Lachnospirales</taxon>
        <taxon>Lachnospiraceae</taxon>
        <taxon>Blautia</taxon>
    </lineage>
</organism>
<dbReference type="SUPFAM" id="SSF47384">
    <property type="entry name" value="Homodimeric domain of signal transducing histidine kinase"/>
    <property type="match status" value="1"/>
</dbReference>
<dbReference type="PRINTS" id="PR00344">
    <property type="entry name" value="BCTRLSENSOR"/>
</dbReference>
<evidence type="ECO:0000259" key="11">
    <source>
        <dbReference type="PROSITE" id="PS50110"/>
    </source>
</evidence>
<dbReference type="Proteomes" id="UP001600941">
    <property type="component" value="Unassembled WGS sequence"/>
</dbReference>
<evidence type="ECO:0000256" key="2">
    <source>
        <dbReference type="ARBA" id="ARBA00012438"/>
    </source>
</evidence>
<evidence type="ECO:0000313" key="13">
    <source>
        <dbReference type="Proteomes" id="UP001600941"/>
    </source>
</evidence>
<comment type="function">
    <text evidence="7">May play the central regulatory role in sporulation. It may be an element of the effector pathway responsible for the activation of sporulation genes in response to nutritional stress. Spo0A may act in concert with spo0H (a sigma factor) to control the expression of some genes that are critical to the sporulation process.</text>
</comment>
<keyword evidence="9" id="KW-0472">Membrane</keyword>
<feature type="domain" description="Response regulatory" evidence="11">
    <location>
        <begin position="838"/>
        <end position="959"/>
    </location>
</feature>
<dbReference type="SMART" id="SM00388">
    <property type="entry name" value="HisKA"/>
    <property type="match status" value="1"/>
</dbReference>
<dbReference type="EMBL" id="BAABZQ010000001">
    <property type="protein sequence ID" value="GAA6501102.1"/>
    <property type="molecule type" value="Genomic_DNA"/>
</dbReference>
<reference evidence="12 13" key="1">
    <citation type="submission" date="2024-04" db="EMBL/GenBank/DDBJ databases">
        <title>Defined microbial consortia suppress multidrug-resistant proinflammatory Enterobacteriaceae via ecological control.</title>
        <authorList>
            <person name="Furuichi M."/>
            <person name="Kawaguchi T."/>
            <person name="Pust M."/>
            <person name="Yasuma K."/>
            <person name="Plichta D."/>
            <person name="Hasegawa N."/>
            <person name="Ohya T."/>
            <person name="Bhattarai S."/>
            <person name="Sasajima S."/>
            <person name="Aoto Y."/>
            <person name="Tuganbaev T."/>
            <person name="Yaginuma M."/>
            <person name="Ueda M."/>
            <person name="Okahashi N."/>
            <person name="Amafuji K."/>
            <person name="Kiridooshi Y."/>
            <person name="Sugita K."/>
            <person name="Strazar M."/>
            <person name="Skelly A."/>
            <person name="Suda W."/>
            <person name="Hattori M."/>
            <person name="Nakamoto N."/>
            <person name="Caballero S."/>
            <person name="Norman J."/>
            <person name="Olle B."/>
            <person name="Tanoue T."/>
            <person name="Arita M."/>
            <person name="Bucci V."/>
            <person name="Atarashi K."/>
            <person name="Xavier R."/>
            <person name="Honda K."/>
        </authorList>
    </citation>
    <scope>NUCLEOTIDE SEQUENCE [LARGE SCALE GENOMIC DNA]</scope>
    <source>
        <strain evidence="13">k34-0107-D12</strain>
    </source>
</reference>
<dbReference type="SUPFAM" id="SSF52172">
    <property type="entry name" value="CheY-like"/>
    <property type="match status" value="2"/>
</dbReference>
<evidence type="ECO:0000256" key="7">
    <source>
        <dbReference type="ARBA" id="ARBA00024867"/>
    </source>
</evidence>
<dbReference type="SMART" id="SM00387">
    <property type="entry name" value="HATPase_c"/>
    <property type="match status" value="1"/>
</dbReference>
<feature type="domain" description="Histidine kinase" evidence="10">
    <location>
        <begin position="457"/>
        <end position="680"/>
    </location>
</feature>
<evidence type="ECO:0000256" key="9">
    <source>
        <dbReference type="SAM" id="Phobius"/>
    </source>
</evidence>
<dbReference type="InterPro" id="IPR003594">
    <property type="entry name" value="HATPase_dom"/>
</dbReference>
<dbReference type="SUPFAM" id="SSF55874">
    <property type="entry name" value="ATPase domain of HSP90 chaperone/DNA topoisomerase II/histidine kinase"/>
    <property type="match status" value="1"/>
</dbReference>
<dbReference type="InterPro" id="IPR036890">
    <property type="entry name" value="HATPase_C_sf"/>
</dbReference>
<dbReference type="Pfam" id="PF00512">
    <property type="entry name" value="HisKA"/>
    <property type="match status" value="1"/>
</dbReference>
<dbReference type="Gene3D" id="3.30.565.10">
    <property type="entry name" value="Histidine kinase-like ATPase, C-terminal domain"/>
    <property type="match status" value="1"/>
</dbReference>
<dbReference type="PROSITE" id="PS50109">
    <property type="entry name" value="HIS_KIN"/>
    <property type="match status" value="1"/>
</dbReference>
<dbReference type="PANTHER" id="PTHR43719:SF28">
    <property type="entry name" value="PEROXIDE STRESS-ACTIVATED HISTIDINE KINASE MAK1-RELATED"/>
    <property type="match status" value="1"/>
</dbReference>
<dbReference type="SMART" id="SM00448">
    <property type="entry name" value="REC"/>
    <property type="match status" value="2"/>
</dbReference>
<dbReference type="InterPro" id="IPR004358">
    <property type="entry name" value="Sig_transdc_His_kin-like_C"/>
</dbReference>
<dbReference type="PROSITE" id="PS50110">
    <property type="entry name" value="RESPONSE_REGULATORY"/>
    <property type="match status" value="2"/>
</dbReference>
<evidence type="ECO:0000256" key="8">
    <source>
        <dbReference type="PROSITE-ProRule" id="PRU00169"/>
    </source>
</evidence>
<comment type="catalytic activity">
    <reaction evidence="1">
        <text>ATP + protein L-histidine = ADP + protein N-phospho-L-histidine.</text>
        <dbReference type="EC" id="2.7.13.3"/>
    </reaction>
</comment>
<dbReference type="RefSeq" id="WP_103732303.1">
    <property type="nucleotide sequence ID" value="NZ_AP031413.1"/>
</dbReference>
<evidence type="ECO:0000256" key="6">
    <source>
        <dbReference type="ARBA" id="ARBA00023012"/>
    </source>
</evidence>
<keyword evidence="6" id="KW-0902">Two-component regulatory system</keyword>
<keyword evidence="9" id="KW-1133">Transmembrane helix</keyword>
<feature type="modified residue" description="4-aspartylphosphate" evidence="8">
    <location>
        <position position="890"/>
    </location>
</feature>
<name>A0ABQ0BX45_9FIRM</name>
<dbReference type="Pfam" id="PF00072">
    <property type="entry name" value="Response_reg"/>
    <property type="match status" value="2"/>
</dbReference>
<dbReference type="EC" id="2.7.13.3" evidence="2"/>
<keyword evidence="13" id="KW-1185">Reference proteome</keyword>
<dbReference type="InterPro" id="IPR003661">
    <property type="entry name" value="HisK_dim/P_dom"/>
</dbReference>